<dbReference type="Gene3D" id="3.30.2130.10">
    <property type="entry name" value="VC0802-like"/>
    <property type="match status" value="1"/>
</dbReference>
<evidence type="ECO:0000313" key="2">
    <source>
        <dbReference type="Proteomes" id="UP001501822"/>
    </source>
</evidence>
<gene>
    <name evidence="1" type="ORF">GCM10010151_37720</name>
</gene>
<evidence type="ECO:0000313" key="1">
    <source>
        <dbReference type="EMBL" id="GAA0344445.1"/>
    </source>
</evidence>
<sequence>MYDLTIELDDEPGALAAMGEALGAAGAGVEGGGMFVVGGRAVAHFLFDDGEAASAALRAAGLRVTACQEVLARRLDQERPGQLGAICRALGDAGVNIEVLYSDHDHRLILVVDDPAAGAAATKAWNR</sequence>
<dbReference type="RefSeq" id="WP_252810072.1">
    <property type="nucleotide sequence ID" value="NZ_BAAABM010000029.1"/>
</dbReference>
<accession>A0ABP3GI66</accession>
<dbReference type="CDD" id="cd02116">
    <property type="entry name" value="ACT"/>
    <property type="match status" value="1"/>
</dbReference>
<reference evidence="2" key="1">
    <citation type="journal article" date="2019" name="Int. J. Syst. Evol. Microbiol.">
        <title>The Global Catalogue of Microorganisms (GCM) 10K type strain sequencing project: providing services to taxonomists for standard genome sequencing and annotation.</title>
        <authorList>
            <consortium name="The Broad Institute Genomics Platform"/>
            <consortium name="The Broad Institute Genome Sequencing Center for Infectious Disease"/>
            <person name="Wu L."/>
            <person name="Ma J."/>
        </authorList>
    </citation>
    <scope>NUCLEOTIDE SEQUENCE [LARGE SCALE GENOMIC DNA]</scope>
    <source>
        <strain evidence="2">JCM 3146</strain>
    </source>
</reference>
<dbReference type="Proteomes" id="UP001501822">
    <property type="component" value="Unassembled WGS sequence"/>
</dbReference>
<name>A0ABP3GI66_9ACTN</name>
<comment type="caution">
    <text evidence="1">The sequence shown here is derived from an EMBL/GenBank/DDBJ whole genome shotgun (WGS) entry which is preliminary data.</text>
</comment>
<keyword evidence="2" id="KW-1185">Reference proteome</keyword>
<protein>
    <submittedName>
        <fullName evidence="1">Amino acid-binding protein</fullName>
    </submittedName>
</protein>
<proteinExistence type="predicted"/>
<dbReference type="InterPro" id="IPR045865">
    <property type="entry name" value="ACT-like_dom_sf"/>
</dbReference>
<dbReference type="SUPFAM" id="SSF55021">
    <property type="entry name" value="ACT-like"/>
    <property type="match status" value="2"/>
</dbReference>
<dbReference type="EMBL" id="BAAABM010000029">
    <property type="protein sequence ID" value="GAA0344445.1"/>
    <property type="molecule type" value="Genomic_DNA"/>
</dbReference>
<organism evidence="1 2">
    <name type="scientific">Actinoallomurus spadix</name>
    <dbReference type="NCBI Taxonomy" id="79912"/>
    <lineage>
        <taxon>Bacteria</taxon>
        <taxon>Bacillati</taxon>
        <taxon>Actinomycetota</taxon>
        <taxon>Actinomycetes</taxon>
        <taxon>Streptosporangiales</taxon>
        <taxon>Thermomonosporaceae</taxon>
        <taxon>Actinoallomurus</taxon>
    </lineage>
</organism>